<name>D3F4D7_CONWI</name>
<dbReference type="PANTHER" id="PTHR45033:SF2">
    <property type="entry name" value="ZINC-TYPE ALCOHOL DEHYDROGENASE-LIKE PROTEIN C1773.06C"/>
    <property type="match status" value="1"/>
</dbReference>
<keyword evidence="3" id="KW-1185">Reference proteome</keyword>
<dbReference type="InterPro" id="IPR011032">
    <property type="entry name" value="GroES-like_sf"/>
</dbReference>
<proteinExistence type="predicted"/>
<dbReference type="EMBL" id="CP001854">
    <property type="protein sequence ID" value="ADB50509.1"/>
    <property type="molecule type" value="Genomic_DNA"/>
</dbReference>
<evidence type="ECO:0000313" key="3">
    <source>
        <dbReference type="Proteomes" id="UP000008229"/>
    </source>
</evidence>
<dbReference type="Proteomes" id="UP000008229">
    <property type="component" value="Chromosome"/>
</dbReference>
<dbReference type="Gene3D" id="3.40.50.720">
    <property type="entry name" value="NAD(P)-binding Rossmann-like Domain"/>
    <property type="match status" value="2"/>
</dbReference>
<dbReference type="Pfam" id="PF08240">
    <property type="entry name" value="ADH_N"/>
    <property type="match status" value="1"/>
</dbReference>
<protein>
    <submittedName>
        <fullName evidence="2">Alcohol dehydrogenase GroES domain protein</fullName>
    </submittedName>
</protein>
<dbReference type="InterPro" id="IPR020843">
    <property type="entry name" value="ER"/>
</dbReference>
<dbReference type="SMART" id="SM00829">
    <property type="entry name" value="PKS_ER"/>
    <property type="match status" value="1"/>
</dbReference>
<dbReference type="Gene3D" id="3.90.180.10">
    <property type="entry name" value="Medium-chain alcohol dehydrogenases, catalytic domain"/>
    <property type="match status" value="2"/>
</dbReference>
<accession>D3F4D7</accession>
<evidence type="ECO:0000259" key="1">
    <source>
        <dbReference type="SMART" id="SM00829"/>
    </source>
</evidence>
<dbReference type="GO" id="GO:0016491">
    <property type="term" value="F:oxidoreductase activity"/>
    <property type="evidence" value="ECO:0007669"/>
    <property type="project" value="InterPro"/>
</dbReference>
<dbReference type="InterPro" id="IPR013154">
    <property type="entry name" value="ADH-like_N"/>
</dbReference>
<organism evidence="2 3">
    <name type="scientific">Conexibacter woesei (strain DSM 14684 / CCUG 47730 / CIP 108061 / JCM 11494 / NBRC 100937 / ID131577)</name>
    <dbReference type="NCBI Taxonomy" id="469383"/>
    <lineage>
        <taxon>Bacteria</taxon>
        <taxon>Bacillati</taxon>
        <taxon>Actinomycetota</taxon>
        <taxon>Thermoleophilia</taxon>
        <taxon>Solirubrobacterales</taxon>
        <taxon>Conexibacteraceae</taxon>
        <taxon>Conexibacter</taxon>
    </lineage>
</organism>
<dbReference type="eggNOG" id="COG0604">
    <property type="taxonomic scope" value="Bacteria"/>
</dbReference>
<dbReference type="SUPFAM" id="SSF50129">
    <property type="entry name" value="GroES-like"/>
    <property type="match status" value="1"/>
</dbReference>
<dbReference type="RefSeq" id="WP_012933560.1">
    <property type="nucleotide sequence ID" value="NC_013739.1"/>
</dbReference>
<dbReference type="PANTHER" id="PTHR45033">
    <property type="match status" value="1"/>
</dbReference>
<sequence>MKRWLLPADAAGVDGLVREDDAPLPQPGPGEVRVRVRAVSINFRDQLILAGPFGRLPGRTIVPLSDLAGDVDALGEGVEGFALGDAVTNVHFADWVDGTPPPDGTGLGLGALHEDGVLAEYVVLPAARLTPAPANLDAAEAATLPVAGVTAWNALFDTDGKPFDPNSLLVKQATIRGISVGSHRMHRDLVGFVEAHDLHPNIDRRFAFDDAPAAYRAQVDRDVFGKILIDLS</sequence>
<dbReference type="STRING" id="469383.Cwoe_2083"/>
<feature type="domain" description="Enoyl reductase (ER)" evidence="1">
    <location>
        <begin position="12"/>
        <end position="229"/>
    </location>
</feature>
<dbReference type="InterPro" id="IPR052711">
    <property type="entry name" value="Zinc_ADH-like"/>
</dbReference>
<dbReference type="HOGENOM" id="CLU_026673_3_4_11"/>
<evidence type="ECO:0000313" key="2">
    <source>
        <dbReference type="EMBL" id="ADB50509.1"/>
    </source>
</evidence>
<dbReference type="AlphaFoldDB" id="D3F4D7"/>
<reference evidence="3" key="2">
    <citation type="submission" date="2010-01" db="EMBL/GenBank/DDBJ databases">
        <title>The complete genome of Conexibacter woesei DSM 14684.</title>
        <authorList>
            <consortium name="US DOE Joint Genome Institute (JGI-PGF)"/>
            <person name="Lucas S."/>
            <person name="Copeland A."/>
            <person name="Lapidus A."/>
            <person name="Glavina del Rio T."/>
            <person name="Dalin E."/>
            <person name="Tice H."/>
            <person name="Bruce D."/>
            <person name="Goodwin L."/>
            <person name="Pitluck S."/>
            <person name="Kyrpides N."/>
            <person name="Mavromatis K."/>
            <person name="Ivanova N."/>
            <person name="Mikhailova N."/>
            <person name="Chertkov O."/>
            <person name="Brettin T."/>
            <person name="Detter J.C."/>
            <person name="Han C."/>
            <person name="Larimer F."/>
            <person name="Land M."/>
            <person name="Hauser L."/>
            <person name="Markowitz V."/>
            <person name="Cheng J.-F."/>
            <person name="Hugenholtz P."/>
            <person name="Woyke T."/>
            <person name="Wu D."/>
            <person name="Pukall R."/>
            <person name="Steenblock K."/>
            <person name="Schneider S."/>
            <person name="Klenk H.-P."/>
            <person name="Eisen J.A."/>
        </authorList>
    </citation>
    <scope>NUCLEOTIDE SEQUENCE [LARGE SCALE GENOMIC DNA]</scope>
    <source>
        <strain evidence="3">DSM 14684 / CIP 108061 / JCM 11494 / NBRC 100937 / ID131577</strain>
    </source>
</reference>
<dbReference type="OrthoDB" id="3175656at2"/>
<reference evidence="2 3" key="1">
    <citation type="journal article" date="2010" name="Stand. Genomic Sci.">
        <title>Complete genome sequence of Conexibacter woesei type strain (ID131577).</title>
        <authorList>
            <person name="Pukall R."/>
            <person name="Lapidus A."/>
            <person name="Glavina Del Rio T."/>
            <person name="Copeland A."/>
            <person name="Tice H."/>
            <person name="Cheng J.-F."/>
            <person name="Lucas S."/>
            <person name="Chen F."/>
            <person name="Nolan M."/>
            <person name="Bruce D."/>
            <person name="Goodwin L."/>
            <person name="Pitluck S."/>
            <person name="Mavromatis K."/>
            <person name="Ivanova N."/>
            <person name="Ovchinnikova G."/>
            <person name="Pati A."/>
            <person name="Chen A."/>
            <person name="Palaniappan K."/>
            <person name="Land M."/>
            <person name="Hauser L."/>
            <person name="Chang Y.-J."/>
            <person name="Jeffries C.D."/>
            <person name="Chain P."/>
            <person name="Meincke L."/>
            <person name="Sims D."/>
            <person name="Brettin T."/>
            <person name="Detter J.C."/>
            <person name="Rohde M."/>
            <person name="Goeker M."/>
            <person name="Bristow J."/>
            <person name="Eisen J.A."/>
            <person name="Markowitz V."/>
            <person name="Kyrpides N.C."/>
            <person name="Klenk H.-P."/>
            <person name="Hugenholtz P."/>
        </authorList>
    </citation>
    <scope>NUCLEOTIDE SEQUENCE [LARGE SCALE GENOMIC DNA]</scope>
    <source>
        <strain evidence="3">DSM 14684 / CIP 108061 / JCM 11494 / NBRC 100937 / ID131577</strain>
    </source>
</reference>
<gene>
    <name evidence="2" type="ordered locus">Cwoe_2083</name>
</gene>
<dbReference type="KEGG" id="cwo:Cwoe_2083"/>